<evidence type="ECO:0000313" key="3">
    <source>
        <dbReference type="Proteomes" id="UP000236333"/>
    </source>
</evidence>
<reference evidence="2 3" key="1">
    <citation type="journal article" date="2017" name="Mol. Biol. Evol.">
        <title>The 4-celled Tetrabaena socialis nuclear genome reveals the essential components for genetic control of cell number at the origin of multicellularity in the volvocine lineage.</title>
        <authorList>
            <person name="Featherston J."/>
            <person name="Arakaki Y."/>
            <person name="Hanschen E.R."/>
            <person name="Ferris P.J."/>
            <person name="Michod R.E."/>
            <person name="Olson B.J.S.C."/>
            <person name="Nozaki H."/>
            <person name="Durand P.M."/>
        </authorList>
    </citation>
    <scope>NUCLEOTIDE SEQUENCE [LARGE SCALE GENOMIC DNA]</scope>
    <source>
        <strain evidence="2 3">NIES-571</strain>
    </source>
</reference>
<name>A0A2J8AKC8_9CHLO</name>
<comment type="caution">
    <text evidence="2">The sequence shown here is derived from an EMBL/GenBank/DDBJ whole genome shotgun (WGS) entry which is preliminary data.</text>
</comment>
<dbReference type="EMBL" id="PGGS01000001">
    <property type="protein sequence ID" value="PNH12971.1"/>
    <property type="molecule type" value="Genomic_DNA"/>
</dbReference>
<sequence>MAQFMEGSEQQQQELQQRQREQQLALLQQEVPLRPEGLAHLVWAVPRLLVRNKGGRRTKPLHARWLGLATDAMTDYSHAAARAERAAAVVATGWAPAGAAVPGALDADDAAGVSEACLAEAVPYIADAAAAVVATVEGPAVVMGPPAATVPVGATCCHFLLALAAQEPGRGRAEAAGPSGGAGAARAEAASVR</sequence>
<organism evidence="2 3">
    <name type="scientific">Tetrabaena socialis</name>
    <dbReference type="NCBI Taxonomy" id="47790"/>
    <lineage>
        <taxon>Eukaryota</taxon>
        <taxon>Viridiplantae</taxon>
        <taxon>Chlorophyta</taxon>
        <taxon>core chlorophytes</taxon>
        <taxon>Chlorophyceae</taxon>
        <taxon>CS clade</taxon>
        <taxon>Chlamydomonadales</taxon>
        <taxon>Tetrabaenaceae</taxon>
        <taxon>Tetrabaena</taxon>
    </lineage>
</organism>
<protein>
    <submittedName>
        <fullName evidence="2">Uncharacterized protein</fullName>
    </submittedName>
</protein>
<evidence type="ECO:0000256" key="1">
    <source>
        <dbReference type="SAM" id="MobiDB-lite"/>
    </source>
</evidence>
<feature type="region of interest" description="Disordered" evidence="1">
    <location>
        <begin position="171"/>
        <end position="193"/>
    </location>
</feature>
<keyword evidence="3" id="KW-1185">Reference proteome</keyword>
<dbReference type="Proteomes" id="UP000236333">
    <property type="component" value="Unassembled WGS sequence"/>
</dbReference>
<evidence type="ECO:0000313" key="2">
    <source>
        <dbReference type="EMBL" id="PNH12971.1"/>
    </source>
</evidence>
<feature type="compositionally biased region" description="Low complexity" evidence="1">
    <location>
        <begin position="184"/>
        <end position="193"/>
    </location>
</feature>
<gene>
    <name evidence="2" type="ORF">TSOC_000032</name>
</gene>
<proteinExistence type="predicted"/>
<accession>A0A2J8AKC8</accession>
<dbReference type="AlphaFoldDB" id="A0A2J8AKC8"/>